<feature type="compositionally biased region" description="Low complexity" evidence="1">
    <location>
        <begin position="78"/>
        <end position="92"/>
    </location>
</feature>
<feature type="region of interest" description="Disordered" evidence="1">
    <location>
        <begin position="34"/>
        <end position="107"/>
    </location>
</feature>
<feature type="compositionally biased region" description="Polar residues" evidence="1">
    <location>
        <begin position="52"/>
        <end position="65"/>
    </location>
</feature>
<sequence length="162" mass="17754">MRLAVLRSFPWRIVYLVGAALLLLALAIFGSSGNSKQVQNNKEPIPSKFQEENQASQVSSLQSNTDGEEGNNNDSQESTSTKVHVSVSSNTTNGETTGQASVEVTQDGQTQIFTQDISDVVDGNNFRIKVNNGKVDFDVDFDQHTKNKSSIEQEVEIEQESD</sequence>
<dbReference type="AlphaFoldDB" id="A0A1G1VZV4"/>
<accession>A0A1G1VZV4</accession>
<dbReference type="EMBL" id="MHCN01000019">
    <property type="protein sequence ID" value="OGY20945.1"/>
    <property type="molecule type" value="Genomic_DNA"/>
</dbReference>
<evidence type="ECO:0000313" key="2">
    <source>
        <dbReference type="EMBL" id="OGY20945.1"/>
    </source>
</evidence>
<reference evidence="2 3" key="1">
    <citation type="journal article" date="2016" name="Nat. Commun.">
        <title>Thousands of microbial genomes shed light on interconnected biogeochemical processes in an aquifer system.</title>
        <authorList>
            <person name="Anantharaman K."/>
            <person name="Brown C.T."/>
            <person name="Hug L.A."/>
            <person name="Sharon I."/>
            <person name="Castelle C.J."/>
            <person name="Probst A.J."/>
            <person name="Thomas B.C."/>
            <person name="Singh A."/>
            <person name="Wilkins M.J."/>
            <person name="Karaoz U."/>
            <person name="Brodie E.L."/>
            <person name="Williams K.H."/>
            <person name="Hubbard S.S."/>
            <person name="Banfield J.F."/>
        </authorList>
    </citation>
    <scope>NUCLEOTIDE SEQUENCE [LARGE SCALE GENOMIC DNA]</scope>
</reference>
<protein>
    <submittedName>
        <fullName evidence="2">Uncharacterized protein</fullName>
    </submittedName>
</protein>
<organism evidence="2 3">
    <name type="scientific">Candidatus Woykebacteria bacterium GWA1_44_8</name>
    <dbReference type="NCBI Taxonomy" id="1802591"/>
    <lineage>
        <taxon>Bacteria</taxon>
        <taxon>Candidatus Woykeibacteriota</taxon>
    </lineage>
</organism>
<dbReference type="Proteomes" id="UP000176299">
    <property type="component" value="Unassembled WGS sequence"/>
</dbReference>
<evidence type="ECO:0000256" key="1">
    <source>
        <dbReference type="SAM" id="MobiDB-lite"/>
    </source>
</evidence>
<feature type="compositionally biased region" description="Polar residues" evidence="1">
    <location>
        <begin position="93"/>
        <end position="107"/>
    </location>
</feature>
<gene>
    <name evidence="2" type="ORF">A2113_01410</name>
</gene>
<proteinExistence type="predicted"/>
<name>A0A1G1VZV4_9BACT</name>
<evidence type="ECO:0000313" key="3">
    <source>
        <dbReference type="Proteomes" id="UP000176299"/>
    </source>
</evidence>
<dbReference type="STRING" id="1802591.A2113_01410"/>
<comment type="caution">
    <text evidence="2">The sequence shown here is derived from an EMBL/GenBank/DDBJ whole genome shotgun (WGS) entry which is preliminary data.</text>
</comment>